<dbReference type="InterPro" id="IPR016187">
    <property type="entry name" value="CTDL_fold"/>
</dbReference>
<dbReference type="InterPro" id="IPR027577">
    <property type="entry name" value="OvoA_Nterm"/>
</dbReference>
<dbReference type="Proteomes" id="UP000186819">
    <property type="component" value="Unassembled WGS sequence"/>
</dbReference>
<dbReference type="NCBIfam" id="TIGR04344">
    <property type="entry name" value="ovoA_Nterm"/>
    <property type="match status" value="1"/>
</dbReference>
<reference evidence="4" key="1">
    <citation type="submission" date="2017-01" db="EMBL/GenBank/DDBJ databases">
        <authorList>
            <person name="Varghese N."/>
            <person name="Submissions S."/>
        </authorList>
    </citation>
    <scope>NUCLEOTIDE SEQUENCE [LARGE SCALE GENOMIC DNA]</scope>
    <source>
        <strain evidence="4">ATCC 51758</strain>
    </source>
</reference>
<evidence type="ECO:0000259" key="1">
    <source>
        <dbReference type="Pfam" id="PF03781"/>
    </source>
</evidence>
<keyword evidence="4" id="KW-1185">Reference proteome</keyword>
<evidence type="ECO:0000313" key="4">
    <source>
        <dbReference type="Proteomes" id="UP000186819"/>
    </source>
</evidence>
<dbReference type="Pfam" id="PF08242">
    <property type="entry name" value="Methyltransf_12"/>
    <property type="match status" value="1"/>
</dbReference>
<dbReference type="SUPFAM" id="SSF53335">
    <property type="entry name" value="S-adenosyl-L-methionine-dependent methyltransferases"/>
    <property type="match status" value="1"/>
</dbReference>
<dbReference type="InterPro" id="IPR029063">
    <property type="entry name" value="SAM-dependent_MTases_sf"/>
</dbReference>
<evidence type="ECO:0000313" key="3">
    <source>
        <dbReference type="EMBL" id="SIQ61252.1"/>
    </source>
</evidence>
<dbReference type="InterPro" id="IPR051043">
    <property type="entry name" value="Sulfatase_Mod_Factor_Kinase"/>
</dbReference>
<organism evidence="3 4">
    <name type="scientific">Aromatoleum tolulyticum</name>
    <dbReference type="NCBI Taxonomy" id="34027"/>
    <lineage>
        <taxon>Bacteria</taxon>
        <taxon>Pseudomonadati</taxon>
        <taxon>Pseudomonadota</taxon>
        <taxon>Betaproteobacteria</taxon>
        <taxon>Rhodocyclales</taxon>
        <taxon>Rhodocyclaceae</taxon>
        <taxon>Aromatoleum</taxon>
    </lineage>
</organism>
<dbReference type="AlphaFoldDB" id="A0A1N6U6K0"/>
<feature type="domain" description="Methyltransferase type 12" evidence="2">
    <location>
        <begin position="595"/>
        <end position="703"/>
    </location>
</feature>
<dbReference type="Pfam" id="PF03781">
    <property type="entry name" value="FGE-sulfatase"/>
    <property type="match status" value="1"/>
</dbReference>
<dbReference type="GO" id="GO:0120147">
    <property type="term" value="F:formylglycine-generating oxidase activity"/>
    <property type="evidence" value="ECO:0007669"/>
    <property type="project" value="TreeGrafter"/>
</dbReference>
<dbReference type="OrthoDB" id="9768004at2"/>
<dbReference type="EMBL" id="FTMD01000005">
    <property type="protein sequence ID" value="SIQ61252.1"/>
    <property type="molecule type" value="Genomic_DNA"/>
</dbReference>
<dbReference type="InterPro" id="IPR027625">
    <property type="entry name" value="OvoA_Cterm"/>
</dbReference>
<dbReference type="Gene3D" id="3.90.1580.10">
    <property type="entry name" value="paralog of FGE (formylglycine-generating enzyme)"/>
    <property type="match status" value="1"/>
</dbReference>
<proteinExistence type="predicted"/>
<protein>
    <submittedName>
        <fullName evidence="3">5-histidylcysteine sulfoxide synthase/putative 4-mercaptohistidine N1-methyltranferase</fullName>
    </submittedName>
</protein>
<accession>A0A1N6U6K0</accession>
<dbReference type="InterPro" id="IPR013217">
    <property type="entry name" value="Methyltransf_12"/>
</dbReference>
<gene>
    <name evidence="3" type="ORF">SAMN05421829_105243</name>
</gene>
<evidence type="ECO:0000259" key="2">
    <source>
        <dbReference type="Pfam" id="PF08242"/>
    </source>
</evidence>
<dbReference type="CDD" id="cd02440">
    <property type="entry name" value="AdoMet_MTases"/>
    <property type="match status" value="1"/>
</dbReference>
<dbReference type="NCBIfam" id="TIGR04345">
    <property type="entry name" value="ovoA_Cterm"/>
    <property type="match status" value="1"/>
</dbReference>
<feature type="domain" description="Sulfatase-modifying factor enzyme-like" evidence="1">
    <location>
        <begin position="253"/>
        <end position="518"/>
    </location>
</feature>
<dbReference type="Gene3D" id="3.40.50.150">
    <property type="entry name" value="Vaccinia Virus protein VP39"/>
    <property type="match status" value="1"/>
</dbReference>
<dbReference type="SUPFAM" id="SSF56436">
    <property type="entry name" value="C-type lectin-like"/>
    <property type="match status" value="1"/>
</dbReference>
<dbReference type="STRING" id="34027.SAMN05421829_105243"/>
<dbReference type="RefSeq" id="WP_084205034.1">
    <property type="nucleotide sequence ID" value="NZ_FTMD01000005.1"/>
</dbReference>
<sequence length="793" mass="89425">MTDDLTDESWRQNLEGRFDDRLGPVRPPDWWTALTPERSPGWTADGMLTSLPLPNLATCTRDEVRAYFDNGWTLTELLFSGLIGEEAFYRPPYHRLRHPMVFYYCHPPALYVNKLRVAGLIVAPLNPYFERIFETGVDEMRWDDMSKNAMRWPAFDEAHAYRKAVYALVRRVIDEHPGLADGHPPITQDDPLWALFMGFEHERIHLETSSVLIHELPLRLVRRPAGWVPLHPSAARPAAFPPAPGRDHPEMELLPVGATRLQFGKPADWPSYGWDNEYGSRSVDVQPFRAARGLVSNGEFWQFVADGGYREREWWSDTGWSWRTYRNIKWPTFWVPDGPAGSHRFRLRTLFEEIDMRWDWPAEVNWHEASAYCAWLSARQGQPCRLPSEAEHNALRDPVGTVTDDPVMTASGAGLMHERGLNLNLGCGSPTPVTGGRPTARGFHDVFGNVWQWLGDQFNPLPGAEIHPYYDDFSSPCYDGEHQMILGGSWISTGDEASVWSRFHFRPHFFQHAGFRVVQAAHDGGAVRLDAADAPGKAYESAAITNEYLLLHYGSPQEQMPHESGPRDACQFPLRSARWLIDGARELGITTGRALDVGCAVGGASFELARTFGEVLGIDLSRSFIDAADSLRDDGVLEYACRDEGELDHPLQARVDPAVDRSRVAFRQADACSLPAELMDYDAVLLANLLCRLPSPKSLLGRLGGPRGLVRTGGVVAILSPYTWLEQFTPRGAWLGGYMDGERAVRSADTLKTLLGADGFELRREAEMPLVIREHARKYQYIVTHAMLWQRVR</sequence>
<dbReference type="InterPro" id="IPR042095">
    <property type="entry name" value="SUMF_sf"/>
</dbReference>
<dbReference type="PANTHER" id="PTHR23150">
    <property type="entry name" value="SULFATASE MODIFYING FACTOR 1, 2"/>
    <property type="match status" value="1"/>
</dbReference>
<name>A0A1N6U6K0_9RHOO</name>
<dbReference type="InterPro" id="IPR005532">
    <property type="entry name" value="SUMF_dom"/>
</dbReference>
<dbReference type="PANTHER" id="PTHR23150:SF26">
    <property type="entry name" value="GENERIC METHYLTRANSFERASE"/>
    <property type="match status" value="1"/>
</dbReference>